<dbReference type="OrthoDB" id="25131at2759"/>
<dbReference type="InterPro" id="IPR038925">
    <property type="entry name" value="At3g17800-like"/>
</dbReference>
<protein>
    <submittedName>
        <fullName evidence="2">UV-B-induced protein At3g17800, chloroplastic</fullName>
    </submittedName>
</protein>
<dbReference type="GeneID" id="113713392"/>
<gene>
    <name evidence="2" type="primary">LOC113713392</name>
</gene>
<dbReference type="PANTHER" id="PTHR31808:SF9">
    <property type="entry name" value="F21O3.2 PROTEIN"/>
    <property type="match status" value="1"/>
</dbReference>
<dbReference type="AlphaFoldDB" id="A0A6P6UT89"/>
<sequence length="400" mass="45058">MDHCLAHKYPSSLSLLQSSLPPKLNPSRVSPFNFSGNITRRINFGGRTRSPYRRGFLVLAASGTGSECGEYRGLYTPVQPTTPAGRLLSTVLLNDPDYFPQVVQKQLEQLAVDRYEALLRMNLSSASHEACLHRRIAELKEHECQAAIEDAMYVLICSKFYEIRVHLVPQLSKCMYNGRLEILPSKDWELESIHSFEVLEMIREHLTTFVGWRANSSVTDKWAVTQISRLQLCQVYTASVLYGYFLKAASLRHTLEKNLLHMNFDLGLNVGSHFPVADMWALGSKAAMFGRVLSTRSTSVSEVSSNQANKGDKLRCYVMGFDPESLQMCAKPKSKEAANLIERQSFALFGDEKTGLLETNEVISTSFASLMRYVLEAIAFGSYLWDAEEYISTICELEDN</sequence>
<reference evidence="1" key="1">
    <citation type="journal article" date="2025" name="Foods">
        <title>Unveiling the Microbial Signatures of Arabica Coffee Cherries: Insights into Ripeness Specific Diversity, Functional Traits, and Implications for Quality and Safety.</title>
        <authorList>
            <consortium name="RefSeq"/>
            <person name="Tenea G.N."/>
            <person name="Cifuentes V."/>
            <person name="Reyes P."/>
            <person name="Cevallos-Vallejos M."/>
        </authorList>
    </citation>
    <scope>NUCLEOTIDE SEQUENCE [LARGE SCALE GENOMIC DNA]</scope>
</reference>
<keyword evidence="1" id="KW-1185">Reference proteome</keyword>
<proteinExistence type="predicted"/>
<accession>A0A6P6UT89</accession>
<dbReference type="InterPro" id="IPR008479">
    <property type="entry name" value="DUF760"/>
</dbReference>
<dbReference type="Pfam" id="PF05542">
    <property type="entry name" value="DUF760"/>
    <property type="match status" value="1"/>
</dbReference>
<organism evidence="1 2">
    <name type="scientific">Coffea arabica</name>
    <name type="common">Arabian coffee</name>
    <dbReference type="NCBI Taxonomy" id="13443"/>
    <lineage>
        <taxon>Eukaryota</taxon>
        <taxon>Viridiplantae</taxon>
        <taxon>Streptophyta</taxon>
        <taxon>Embryophyta</taxon>
        <taxon>Tracheophyta</taxon>
        <taxon>Spermatophyta</taxon>
        <taxon>Magnoliopsida</taxon>
        <taxon>eudicotyledons</taxon>
        <taxon>Gunneridae</taxon>
        <taxon>Pentapetalae</taxon>
        <taxon>asterids</taxon>
        <taxon>lamiids</taxon>
        <taxon>Gentianales</taxon>
        <taxon>Rubiaceae</taxon>
        <taxon>Ixoroideae</taxon>
        <taxon>Gardenieae complex</taxon>
        <taxon>Bertiereae - Coffeeae clade</taxon>
        <taxon>Coffeeae</taxon>
        <taxon>Coffea</taxon>
    </lineage>
</organism>
<reference evidence="2" key="2">
    <citation type="submission" date="2025-08" db="UniProtKB">
        <authorList>
            <consortium name="RefSeq"/>
        </authorList>
    </citation>
    <scope>IDENTIFICATION</scope>
    <source>
        <tissue evidence="2">Leaves</tissue>
    </source>
</reference>
<name>A0A6P6UT89_COFAR</name>
<evidence type="ECO:0000313" key="2">
    <source>
        <dbReference type="RefSeq" id="XP_027092917.2"/>
    </source>
</evidence>
<dbReference type="PANTHER" id="PTHR31808">
    <property type="entry name" value="EXPRESSED PROTEIN"/>
    <property type="match status" value="1"/>
</dbReference>
<dbReference type="RefSeq" id="XP_027092917.2">
    <property type="nucleotide sequence ID" value="XM_027237116.2"/>
</dbReference>
<evidence type="ECO:0000313" key="1">
    <source>
        <dbReference type="Proteomes" id="UP001652660"/>
    </source>
</evidence>
<dbReference type="Proteomes" id="UP001652660">
    <property type="component" value="Chromosome 1e"/>
</dbReference>